<dbReference type="EMBL" id="CADCTG010000163">
    <property type="protein sequence ID" value="CAA9248543.1"/>
    <property type="molecule type" value="Genomic_DNA"/>
</dbReference>
<dbReference type="AlphaFoldDB" id="A0A6J4IC99"/>
<name>A0A6J4IC99_9PROT</name>
<evidence type="ECO:0000313" key="1">
    <source>
        <dbReference type="EMBL" id="CAA9248543.1"/>
    </source>
</evidence>
<organism evidence="1">
    <name type="scientific">uncultured Acetobacteraceae bacterium</name>
    <dbReference type="NCBI Taxonomy" id="169975"/>
    <lineage>
        <taxon>Bacteria</taxon>
        <taxon>Pseudomonadati</taxon>
        <taxon>Pseudomonadota</taxon>
        <taxon>Alphaproteobacteria</taxon>
        <taxon>Acetobacterales</taxon>
        <taxon>Acetobacteraceae</taxon>
        <taxon>environmental samples</taxon>
    </lineage>
</organism>
<sequence>MTEAGVTLTDDMLCYAREYADLREVARKTLGRDVATNRTYTNENSALVLVRGAEAHAFRLYDPPSHSYHLIADRRISPRRDNNGSSCAPAGASRIRLAVPVERLVHRPGIELMDTH</sequence>
<protein>
    <submittedName>
        <fullName evidence="1">Uncharacterized protein</fullName>
    </submittedName>
</protein>
<reference evidence="1" key="1">
    <citation type="submission" date="2020-02" db="EMBL/GenBank/DDBJ databases">
        <authorList>
            <person name="Meier V. D."/>
        </authorList>
    </citation>
    <scope>NUCLEOTIDE SEQUENCE</scope>
    <source>
        <strain evidence="1">AVDCRST_MAG08</strain>
    </source>
</reference>
<accession>A0A6J4IC99</accession>
<gene>
    <name evidence="1" type="ORF">AVDCRST_MAG08-1988</name>
</gene>
<proteinExistence type="predicted"/>